<feature type="disulfide bond" evidence="16">
    <location>
        <begin position="46"/>
        <end position="82"/>
    </location>
</feature>
<evidence type="ECO:0000256" key="14">
    <source>
        <dbReference type="ARBA" id="ARBA00031222"/>
    </source>
</evidence>
<evidence type="ECO:0000256" key="11">
    <source>
        <dbReference type="ARBA" id="ARBA00023128"/>
    </source>
</evidence>
<evidence type="ECO:0000256" key="4">
    <source>
        <dbReference type="ARBA" id="ARBA00007372"/>
    </source>
</evidence>
<gene>
    <name evidence="18" type="ORF">LTR82_014558</name>
</gene>
<dbReference type="PANTHER" id="PTHR15224">
    <property type="entry name" value="NADH DEHYDROGENASE [UBIQUINONE] IRON-SULFUR PROTEIN 5"/>
    <property type="match status" value="1"/>
</dbReference>
<comment type="function">
    <text evidence="1">Accessory subunit of the mitochondrial membrane respiratory chain NADH dehydrogenase (Complex I), that is believed not to be involved in catalysis. Complex I functions in the transfer of electrons from NADH to the respiratory chain. The immediate electron acceptor for the enzyme is believed to be ubiquinone.</text>
</comment>
<dbReference type="CDD" id="cd24141">
    <property type="entry name" value="NDUFS5-like"/>
    <property type="match status" value="1"/>
</dbReference>
<keyword evidence="7" id="KW-0813">Transport</keyword>
<comment type="subcellular location">
    <subcellularLocation>
        <location evidence="3">Mitochondrion inner membrane</location>
        <topology evidence="3">Peripheral membrane protein</topology>
    </subcellularLocation>
    <subcellularLocation>
        <location evidence="2">Mitochondrion intermembrane space</location>
    </subcellularLocation>
</comment>
<organism evidence="18 19">
    <name type="scientific">Friedmanniomyces endolithicus</name>
    <dbReference type="NCBI Taxonomy" id="329885"/>
    <lineage>
        <taxon>Eukaryota</taxon>
        <taxon>Fungi</taxon>
        <taxon>Dikarya</taxon>
        <taxon>Ascomycota</taxon>
        <taxon>Pezizomycotina</taxon>
        <taxon>Dothideomycetes</taxon>
        <taxon>Dothideomycetidae</taxon>
        <taxon>Mycosphaerellales</taxon>
        <taxon>Teratosphaeriaceae</taxon>
        <taxon>Friedmanniomyces</taxon>
    </lineage>
</organism>
<comment type="similarity">
    <text evidence="4">Belongs to the complex I NDUFS5 subunit family.</text>
</comment>
<evidence type="ECO:0000256" key="3">
    <source>
        <dbReference type="ARBA" id="ARBA00004637"/>
    </source>
</evidence>
<dbReference type="AlphaFoldDB" id="A0AAN6FDF0"/>
<evidence type="ECO:0000256" key="13">
    <source>
        <dbReference type="ARBA" id="ARBA00023157"/>
    </source>
</evidence>
<dbReference type="GO" id="GO:0032981">
    <property type="term" value="P:mitochondrial respiratory chain complex I assembly"/>
    <property type="evidence" value="ECO:0007669"/>
    <property type="project" value="TreeGrafter"/>
</dbReference>
<dbReference type="GO" id="GO:0005758">
    <property type="term" value="C:mitochondrial intermembrane space"/>
    <property type="evidence" value="ECO:0007669"/>
    <property type="project" value="UniProtKB-SubCell"/>
</dbReference>
<evidence type="ECO:0000256" key="2">
    <source>
        <dbReference type="ARBA" id="ARBA00004569"/>
    </source>
</evidence>
<evidence type="ECO:0000256" key="10">
    <source>
        <dbReference type="ARBA" id="ARBA00022982"/>
    </source>
</evidence>
<evidence type="ECO:0000256" key="9">
    <source>
        <dbReference type="ARBA" id="ARBA00022792"/>
    </source>
</evidence>
<feature type="region of interest" description="Disordered" evidence="17">
    <location>
        <begin position="94"/>
        <end position="117"/>
    </location>
</feature>
<keyword evidence="9" id="KW-0999">Mitochondrion inner membrane</keyword>
<dbReference type="PANTHER" id="PTHR15224:SF1">
    <property type="entry name" value="NADH DEHYDROGENASE [UBIQUINONE] IRON-SULFUR PROTEIN 5"/>
    <property type="match status" value="1"/>
</dbReference>
<comment type="subunit">
    <text evidence="5">Mammalian complex I is composed of 45 different subunits. This is a component of the iron-sulfur (IP) fragment of the enzyme.</text>
</comment>
<reference evidence="18" key="1">
    <citation type="submission" date="2021-12" db="EMBL/GenBank/DDBJ databases">
        <title>Black yeast isolated from Biological Soil Crust.</title>
        <authorList>
            <person name="Kurbessoian T."/>
        </authorList>
    </citation>
    <scope>NUCLEOTIDE SEQUENCE</scope>
    <source>
        <strain evidence="18">CCFEE 5208</strain>
    </source>
</reference>
<evidence type="ECO:0000256" key="17">
    <source>
        <dbReference type="SAM" id="MobiDB-lite"/>
    </source>
</evidence>
<protein>
    <recommendedName>
        <fullName evidence="6">NADH dehydrogenase [ubiquinone] iron-sulfur protein 5</fullName>
    </recommendedName>
    <alternativeName>
        <fullName evidence="14">Complex I-15 kDa</fullName>
    </alternativeName>
    <alternativeName>
        <fullName evidence="15">NADH-ubiquinone oxidoreductase 15 kDa subunit</fullName>
    </alternativeName>
</protein>
<dbReference type="Proteomes" id="UP001168146">
    <property type="component" value="Unassembled WGS sequence"/>
</dbReference>
<dbReference type="EMBL" id="JASUXU010000072">
    <property type="protein sequence ID" value="KAK0310955.1"/>
    <property type="molecule type" value="Genomic_DNA"/>
</dbReference>
<sequence length="158" mass="16964">MASGFGLNGGQSLPSPLPTTYCSNSTPSARSGTCVLTATRTGPSRCFPFWQEVLACYVVNTDADNDSGKHKCRPVLEDYYECLHHKKEAAKTSALQAAYRRREAQTPRDQAPSAGEIRSLGLLDRKAEEVDISAASVIPRYSSNAPGGETVAQKVGLK</sequence>
<evidence type="ECO:0000256" key="15">
    <source>
        <dbReference type="ARBA" id="ARBA00032739"/>
    </source>
</evidence>
<proteinExistence type="inferred from homology"/>
<keyword evidence="13 16" id="KW-1015">Disulfide bond</keyword>
<comment type="caution">
    <text evidence="18">The sequence shown here is derived from an EMBL/GenBank/DDBJ whole genome shotgun (WGS) entry which is preliminary data.</text>
</comment>
<dbReference type="InterPro" id="IPR019342">
    <property type="entry name" value="NADH_UbQ_OxRdtase_FeS-su5"/>
</dbReference>
<keyword evidence="12" id="KW-0472">Membrane</keyword>
<keyword evidence="10" id="KW-0249">Electron transport</keyword>
<evidence type="ECO:0000313" key="19">
    <source>
        <dbReference type="Proteomes" id="UP001168146"/>
    </source>
</evidence>
<keyword evidence="11" id="KW-0496">Mitochondrion</keyword>
<evidence type="ECO:0000256" key="12">
    <source>
        <dbReference type="ARBA" id="ARBA00023136"/>
    </source>
</evidence>
<accession>A0AAN6FDF0</accession>
<name>A0AAN6FDF0_9PEZI</name>
<evidence type="ECO:0000313" key="18">
    <source>
        <dbReference type="EMBL" id="KAK0310955.1"/>
    </source>
</evidence>
<evidence type="ECO:0000256" key="1">
    <source>
        <dbReference type="ARBA" id="ARBA00003195"/>
    </source>
</evidence>
<evidence type="ECO:0000256" key="8">
    <source>
        <dbReference type="ARBA" id="ARBA00022660"/>
    </source>
</evidence>
<evidence type="ECO:0000256" key="6">
    <source>
        <dbReference type="ARBA" id="ARBA00013482"/>
    </source>
</evidence>
<dbReference type="GO" id="GO:0005743">
    <property type="term" value="C:mitochondrial inner membrane"/>
    <property type="evidence" value="ECO:0007669"/>
    <property type="project" value="UniProtKB-SubCell"/>
</dbReference>
<evidence type="ECO:0000256" key="16">
    <source>
        <dbReference type="PIRSR" id="PIRSR619342-50"/>
    </source>
</evidence>
<keyword evidence="8" id="KW-0679">Respiratory chain</keyword>
<feature type="disulfide bond" evidence="16">
    <location>
        <begin position="56"/>
        <end position="72"/>
    </location>
</feature>
<evidence type="ECO:0000256" key="5">
    <source>
        <dbReference type="ARBA" id="ARBA00011261"/>
    </source>
</evidence>
<evidence type="ECO:0000256" key="7">
    <source>
        <dbReference type="ARBA" id="ARBA00022448"/>
    </source>
</evidence>